<dbReference type="GO" id="GO:0016618">
    <property type="term" value="F:hydroxypyruvate reductase [NAD(P)H] activity"/>
    <property type="evidence" value="ECO:0007669"/>
    <property type="project" value="UniProtKB-EC"/>
</dbReference>
<reference evidence="5 6" key="1">
    <citation type="journal article" date="2013" name="Genome Announc.">
        <title>Draft Genome Sequence of Cyclobacterium qasimii Strain M12-11BT, Isolated from Arctic Marine Sediment.</title>
        <authorList>
            <person name="Shivaji S."/>
            <person name="Ara S."/>
            <person name="Singh A."/>
            <person name="Kumar Pinnaka A."/>
        </authorList>
    </citation>
    <scope>NUCLEOTIDE SEQUENCE [LARGE SCALE GENOMIC DNA]</scope>
    <source>
        <strain evidence="5 6">M12-11B</strain>
    </source>
</reference>
<evidence type="ECO:0000313" key="5">
    <source>
        <dbReference type="EMBL" id="EPR71163.1"/>
    </source>
</evidence>
<evidence type="ECO:0000313" key="6">
    <source>
        <dbReference type="Proteomes" id="UP000014974"/>
    </source>
</evidence>
<keyword evidence="3" id="KW-0520">NAD</keyword>
<dbReference type="EC" id="1.1.1.26" evidence="5"/>
<dbReference type="AlphaFoldDB" id="S7X524"/>
<feature type="domain" description="D-isomer specific 2-hydroxyacid dehydrogenase catalytic" evidence="4">
    <location>
        <begin position="18"/>
        <end position="131"/>
    </location>
</feature>
<organism evidence="5 6">
    <name type="scientific">Cyclobacterium qasimii M12-11B</name>
    <dbReference type="NCBI Taxonomy" id="641524"/>
    <lineage>
        <taxon>Bacteria</taxon>
        <taxon>Pseudomonadati</taxon>
        <taxon>Bacteroidota</taxon>
        <taxon>Cytophagia</taxon>
        <taxon>Cytophagales</taxon>
        <taxon>Cyclobacteriaceae</taxon>
        <taxon>Cyclobacterium</taxon>
    </lineage>
</organism>
<dbReference type="EC" id="1.1.1.81" evidence="5"/>
<dbReference type="EC" id="1.1.1.79" evidence="5"/>
<dbReference type="InterPro" id="IPR050418">
    <property type="entry name" value="D-iso_2-hydroxyacid_DH_PdxB"/>
</dbReference>
<dbReference type="Gene3D" id="3.40.50.720">
    <property type="entry name" value="NAD(P)-binding Rossmann-like Domain"/>
    <property type="match status" value="2"/>
</dbReference>
<accession>S7X524</accession>
<gene>
    <name evidence="5" type="ORF">ADICYQ_0583</name>
</gene>
<comment type="similarity">
    <text evidence="1">Belongs to the D-isomer specific 2-hydroxyacid dehydrogenase family.</text>
</comment>
<dbReference type="GO" id="GO:0047964">
    <property type="term" value="F:glyoxylate reductase (NADH) activity"/>
    <property type="evidence" value="ECO:0007669"/>
    <property type="project" value="UniProtKB-EC"/>
</dbReference>
<dbReference type="RefSeq" id="WP_020893711.1">
    <property type="nucleotide sequence ID" value="NZ_ATNM01000027.1"/>
</dbReference>
<evidence type="ECO:0000259" key="4">
    <source>
        <dbReference type="Pfam" id="PF00389"/>
    </source>
</evidence>
<comment type="caution">
    <text evidence="5">The sequence shown here is derived from an EMBL/GenBank/DDBJ whole genome shotgun (WGS) entry which is preliminary data.</text>
</comment>
<proteinExistence type="inferred from homology"/>
<dbReference type="STRING" id="641524.ADICYQ_0583"/>
<sequence length="192" mass="20616">MFKKLVGIEPLELIPSANEKLESFAQTVILHEDKPASVAEIVARIGDADGVLLSHRTTLGQDALEQCPNVKYIGMCCSLYSPESANVAIQYANSRGITVKGVRDYGDEGVVEYVISELVRCLHGFGNTADGSSRQAWSGIPREITGLKVGIVGLGKSGGMVADALRFSVQRSAILHAVKKKMQKPKGINSYP</sequence>
<dbReference type="eggNOG" id="COG1052">
    <property type="taxonomic scope" value="Bacteria"/>
</dbReference>
<evidence type="ECO:0000256" key="1">
    <source>
        <dbReference type="ARBA" id="ARBA00005854"/>
    </source>
</evidence>
<dbReference type="GO" id="GO:0030267">
    <property type="term" value="F:glyoxylate reductase (NADPH) activity"/>
    <property type="evidence" value="ECO:0007669"/>
    <property type="project" value="UniProtKB-EC"/>
</dbReference>
<protein>
    <submittedName>
        <fullName evidence="5">Glyoxylate reductase</fullName>
        <ecNumber evidence="5">1.1.1.26</ecNumber>
        <ecNumber evidence="5">1.1.1.79</ecNumber>
        <ecNumber evidence="5">1.1.1.81</ecNumber>
    </submittedName>
</protein>
<evidence type="ECO:0000256" key="3">
    <source>
        <dbReference type="ARBA" id="ARBA00023027"/>
    </source>
</evidence>
<dbReference type="Proteomes" id="UP000014974">
    <property type="component" value="Unassembled WGS sequence"/>
</dbReference>
<dbReference type="SUPFAM" id="SSF52283">
    <property type="entry name" value="Formate/glycerate dehydrogenase catalytic domain-like"/>
    <property type="match status" value="1"/>
</dbReference>
<dbReference type="GO" id="GO:0051287">
    <property type="term" value="F:NAD binding"/>
    <property type="evidence" value="ECO:0007669"/>
    <property type="project" value="InterPro"/>
</dbReference>
<dbReference type="PATRIC" id="fig|641524.5.peg.577"/>
<keyword evidence="2 5" id="KW-0560">Oxidoreductase</keyword>
<dbReference type="InterPro" id="IPR006139">
    <property type="entry name" value="D-isomer_2_OHA_DH_cat_dom"/>
</dbReference>
<dbReference type="PANTHER" id="PTHR43761">
    <property type="entry name" value="D-ISOMER SPECIFIC 2-HYDROXYACID DEHYDROGENASE FAMILY PROTEIN (AFU_ORTHOLOGUE AFUA_1G13630)"/>
    <property type="match status" value="1"/>
</dbReference>
<evidence type="ECO:0000256" key="2">
    <source>
        <dbReference type="ARBA" id="ARBA00023002"/>
    </source>
</evidence>
<name>S7X524_9BACT</name>
<dbReference type="Pfam" id="PF00389">
    <property type="entry name" value="2-Hacid_dh"/>
    <property type="match status" value="1"/>
</dbReference>
<dbReference type="PANTHER" id="PTHR43761:SF1">
    <property type="entry name" value="D-ISOMER SPECIFIC 2-HYDROXYACID DEHYDROGENASE CATALYTIC DOMAIN-CONTAINING PROTEIN-RELATED"/>
    <property type="match status" value="1"/>
</dbReference>
<dbReference type="EMBL" id="ATNM01000027">
    <property type="protein sequence ID" value="EPR71163.1"/>
    <property type="molecule type" value="Genomic_DNA"/>
</dbReference>